<reference evidence="1" key="1">
    <citation type="submission" date="2016-08" db="EMBL/GenBank/DDBJ databases">
        <authorList>
            <person name="Ngugi D.K."/>
            <person name="Miyake S."/>
            <person name="Stingl U."/>
        </authorList>
    </citation>
    <scope>NUCLEOTIDE SEQUENCE</scope>
    <source>
        <strain evidence="1">SCG-B11WGA-EpuloA1</strain>
    </source>
</reference>
<proteinExistence type="predicted"/>
<name>A0ACC8XA52_9FIRM</name>
<dbReference type="EMBL" id="LJDB01000073">
    <property type="protein sequence ID" value="ONI39053.1"/>
    <property type="molecule type" value="Genomic_DNA"/>
</dbReference>
<comment type="caution">
    <text evidence="1">The sequence shown here is derived from an EMBL/GenBank/DDBJ whole genome shotgun (WGS) entry which is preliminary data.</text>
</comment>
<organism evidence="1 2">
    <name type="scientific">Candidatus Epulonipiscium fishelsonii</name>
    <dbReference type="NCBI Taxonomy" id="77094"/>
    <lineage>
        <taxon>Bacteria</taxon>
        <taxon>Bacillati</taxon>
        <taxon>Bacillota</taxon>
        <taxon>Clostridia</taxon>
        <taxon>Lachnospirales</taxon>
        <taxon>Lachnospiraceae</taxon>
        <taxon>Candidatus Epulonipiscium</taxon>
    </lineage>
</organism>
<accession>A0ACC8XA52</accession>
<evidence type="ECO:0000313" key="2">
    <source>
        <dbReference type="Proteomes" id="UP000188605"/>
    </source>
</evidence>
<keyword evidence="2" id="KW-1185">Reference proteome</keyword>
<sequence>MSFKKLPITDKLKDLIDNEYRSELFLIIPEKDYWGGFFCEYKVILTNSIGETLFEGSASKIIEVDKKFYFMDGSSNEYYPDPMNIIEIPKSDVLSYVIKKSSEESSFKGIKYGIIFIEVIMVLDVITEDDKIVITQDLKQYIDSSKDWELTNEPFNAEDISQLRPEMIRLKEKIIYNIRLKVNDFETTYPAIYYNKIDEKTTEFITTDLRRITVNNKYIINI</sequence>
<gene>
    <name evidence="1" type="ORF">AN396_09270</name>
</gene>
<dbReference type="Proteomes" id="UP000188605">
    <property type="component" value="Unassembled WGS sequence"/>
</dbReference>
<protein>
    <submittedName>
        <fullName evidence="1">Uncharacterized protein</fullName>
    </submittedName>
</protein>
<evidence type="ECO:0000313" key="1">
    <source>
        <dbReference type="EMBL" id="ONI39053.1"/>
    </source>
</evidence>